<reference evidence="8 9" key="1">
    <citation type="submission" date="2016-04" db="EMBL/GenBank/DDBJ databases">
        <title>Draft genome sequence of Janthinobacterium psychrotolerans sp. nov., isolated from freshwater sediments in Denmark.</title>
        <authorList>
            <person name="Gong X."/>
            <person name="Skrivergaard S."/>
            <person name="Korsgaard B.S."/>
            <person name="Schreiber L."/>
            <person name="Marshall I.P."/>
            <person name="Finster K."/>
            <person name="Schramm A."/>
        </authorList>
    </citation>
    <scope>NUCLEOTIDE SEQUENCE [LARGE SCALE GENOMIC DNA]</scope>
    <source>
        <strain evidence="8 9">S3-2</strain>
    </source>
</reference>
<evidence type="ECO:0000256" key="5">
    <source>
        <dbReference type="ARBA" id="ARBA00070588"/>
    </source>
</evidence>
<evidence type="ECO:0000256" key="3">
    <source>
        <dbReference type="ARBA" id="ARBA00022737"/>
    </source>
</evidence>
<dbReference type="AlphaFoldDB" id="A0A1A7C6G1"/>
<dbReference type="GO" id="GO:0042597">
    <property type="term" value="C:periplasmic space"/>
    <property type="evidence" value="ECO:0007669"/>
    <property type="project" value="UniProtKB-SubCell"/>
</dbReference>
<dbReference type="InterPro" id="IPR007055">
    <property type="entry name" value="BON_dom"/>
</dbReference>
<dbReference type="STRING" id="1747903.ASR47_1012126"/>
<dbReference type="FunFam" id="3.30.1340.30:FF:000001">
    <property type="entry name" value="Molecular chaperone OsmY"/>
    <property type="match status" value="1"/>
</dbReference>
<evidence type="ECO:0000313" key="9">
    <source>
        <dbReference type="Proteomes" id="UP000092713"/>
    </source>
</evidence>
<sequence>MNKMLSFVLAASASALLAAAPAYAQDTSYKTLTDQAAATYKQARAACDSQSGNAKKVCVEEAKVARAKAESDAVAQHRNTPRELSKARKDVANAEYDLAKAQCGDRSGADKTTCMTDAKAKQRAALADASTGAAAGTNVAQAPAPASRENCDAMDAADKAACVTRNAAGSTKNVVADTVITTKIKADLVKDEDLKAMDVHVETVNGVVMLSGFVPSQAQVQKAADLARSVEGVTDVKNGLKVK</sequence>
<dbReference type="PANTHER" id="PTHR34606:SF16">
    <property type="entry name" value="BON DOMAIN-CONTAINING PROTEIN"/>
    <property type="match status" value="1"/>
</dbReference>
<comment type="caution">
    <text evidence="8">The sequence shown here is derived from an EMBL/GenBank/DDBJ whole genome shotgun (WGS) entry which is preliminary data.</text>
</comment>
<evidence type="ECO:0000256" key="2">
    <source>
        <dbReference type="ARBA" id="ARBA00022729"/>
    </source>
</evidence>
<dbReference type="Pfam" id="PF04972">
    <property type="entry name" value="BON"/>
    <property type="match status" value="1"/>
</dbReference>
<accession>A0A1A7C6G1</accession>
<dbReference type="Gene3D" id="3.30.1340.30">
    <property type="match status" value="1"/>
</dbReference>
<evidence type="ECO:0000256" key="6">
    <source>
        <dbReference type="SAM" id="SignalP"/>
    </source>
</evidence>
<name>A0A1A7C6G1_9BURK</name>
<evidence type="ECO:0000259" key="7">
    <source>
        <dbReference type="PROSITE" id="PS50914"/>
    </source>
</evidence>
<dbReference type="SMART" id="SM00749">
    <property type="entry name" value="BON"/>
    <property type="match status" value="1"/>
</dbReference>
<feature type="signal peptide" evidence="6">
    <location>
        <begin position="1"/>
        <end position="24"/>
    </location>
</feature>
<evidence type="ECO:0000256" key="1">
    <source>
        <dbReference type="ARBA" id="ARBA00004418"/>
    </source>
</evidence>
<dbReference type="EMBL" id="LOCQ01000051">
    <property type="protein sequence ID" value="OBV39903.1"/>
    <property type="molecule type" value="Genomic_DNA"/>
</dbReference>
<dbReference type="PATRIC" id="fig|1747903.4.peg.3521"/>
<dbReference type="RefSeq" id="WP_065307543.1">
    <property type="nucleotide sequence ID" value="NZ_LOCQ01000051.1"/>
</dbReference>
<evidence type="ECO:0000313" key="8">
    <source>
        <dbReference type="EMBL" id="OBV39903.1"/>
    </source>
</evidence>
<dbReference type="Proteomes" id="UP000092713">
    <property type="component" value="Unassembled WGS sequence"/>
</dbReference>
<evidence type="ECO:0000256" key="4">
    <source>
        <dbReference type="ARBA" id="ARBA00022764"/>
    </source>
</evidence>
<keyword evidence="4" id="KW-0574">Periplasm</keyword>
<keyword evidence="2 6" id="KW-0732">Signal</keyword>
<organism evidence="8 9">
    <name type="scientific">Janthinobacterium psychrotolerans</name>
    <dbReference type="NCBI Taxonomy" id="1747903"/>
    <lineage>
        <taxon>Bacteria</taxon>
        <taxon>Pseudomonadati</taxon>
        <taxon>Pseudomonadota</taxon>
        <taxon>Betaproteobacteria</taxon>
        <taxon>Burkholderiales</taxon>
        <taxon>Oxalobacteraceae</taxon>
        <taxon>Janthinobacterium</taxon>
    </lineage>
</organism>
<protein>
    <recommendedName>
        <fullName evidence="5">Osmotically-inducible protein Y</fullName>
    </recommendedName>
</protein>
<dbReference type="PANTHER" id="PTHR34606">
    <property type="entry name" value="BON DOMAIN-CONTAINING PROTEIN"/>
    <property type="match status" value="1"/>
</dbReference>
<keyword evidence="3" id="KW-0677">Repeat</keyword>
<dbReference type="PROSITE" id="PS50914">
    <property type="entry name" value="BON"/>
    <property type="match status" value="1"/>
</dbReference>
<feature type="domain" description="BON" evidence="7">
    <location>
        <begin position="176"/>
        <end position="243"/>
    </location>
</feature>
<comment type="subcellular location">
    <subcellularLocation>
        <location evidence="1">Periplasm</location>
    </subcellularLocation>
</comment>
<gene>
    <name evidence="8" type="ORF">ASR47_1012126</name>
</gene>
<dbReference type="InterPro" id="IPR051686">
    <property type="entry name" value="Lipoprotein_DolP"/>
</dbReference>
<feature type="chain" id="PRO_5008355802" description="Osmotically-inducible protein Y" evidence="6">
    <location>
        <begin position="25"/>
        <end position="243"/>
    </location>
</feature>
<dbReference type="InterPro" id="IPR014004">
    <property type="entry name" value="Transpt-assoc_nodulatn_dom_bac"/>
</dbReference>
<dbReference type="OrthoDB" id="8560732at2"/>
<keyword evidence="9" id="KW-1185">Reference proteome</keyword>
<proteinExistence type="predicted"/>